<dbReference type="EMBL" id="JACBGI020000014">
    <property type="protein sequence ID" value="MBF6058276.1"/>
    <property type="molecule type" value="Genomic_DNA"/>
</dbReference>
<comment type="caution">
    <text evidence="11">The sequence shown here is derived from an EMBL/GenBank/DDBJ whole genome shotgun (WGS) entry which is preliminary data.</text>
</comment>
<comment type="subcellular location">
    <subcellularLocation>
        <location evidence="1">Cytoplasm</location>
    </subcellularLocation>
</comment>
<dbReference type="SUPFAM" id="SSF52540">
    <property type="entry name" value="P-loop containing nucleoside triphosphate hydrolases"/>
    <property type="match status" value="1"/>
</dbReference>
<accession>A0ABS0C241</accession>
<keyword evidence="4" id="KW-0963">Cytoplasm</keyword>
<keyword evidence="7" id="KW-0547">Nucleotide-binding</keyword>
<evidence type="ECO:0000256" key="3">
    <source>
        <dbReference type="ARBA" id="ARBA00019010"/>
    </source>
</evidence>
<dbReference type="RefSeq" id="WP_185978421.1">
    <property type="nucleotide sequence ID" value="NZ_JACBGI020000014.1"/>
</dbReference>
<dbReference type="Gene3D" id="3.40.50.300">
    <property type="entry name" value="P-loop containing nucleotide triphosphate hydrolases"/>
    <property type="match status" value="1"/>
</dbReference>
<keyword evidence="12" id="KW-1185">Reference proteome</keyword>
<organism evidence="11 12">
    <name type="scientific">Thiomicrorhabdus heinhorstiae</name>
    <dbReference type="NCBI Taxonomy" id="2748010"/>
    <lineage>
        <taxon>Bacteria</taxon>
        <taxon>Pseudomonadati</taxon>
        <taxon>Pseudomonadota</taxon>
        <taxon>Gammaproteobacteria</taxon>
        <taxon>Thiotrichales</taxon>
        <taxon>Piscirickettsiaceae</taxon>
        <taxon>Thiomicrorhabdus</taxon>
    </lineage>
</organism>
<evidence type="ECO:0000313" key="12">
    <source>
        <dbReference type="Proteomes" id="UP001193680"/>
    </source>
</evidence>
<evidence type="ECO:0000256" key="9">
    <source>
        <dbReference type="ARBA" id="ARBA00022842"/>
    </source>
</evidence>
<reference evidence="11 12" key="2">
    <citation type="submission" date="2020-11" db="EMBL/GenBank/DDBJ databases">
        <title>Sulfur oxidizing isolate from Hospital Hole Sinkhole.</title>
        <authorList>
            <person name="Scott K.M."/>
        </authorList>
    </citation>
    <scope>NUCLEOTIDE SEQUENCE [LARGE SCALE GENOMIC DNA]</scope>
    <source>
        <strain evidence="11 12">HH1</strain>
    </source>
</reference>
<dbReference type="PANTHER" id="PTHR33540:SF2">
    <property type="entry name" value="TRNA THREONYLCARBAMOYLADENOSINE BIOSYNTHESIS PROTEIN TSAE"/>
    <property type="match status" value="1"/>
</dbReference>
<evidence type="ECO:0000256" key="10">
    <source>
        <dbReference type="ARBA" id="ARBA00032441"/>
    </source>
</evidence>
<proteinExistence type="inferred from homology"/>
<gene>
    <name evidence="11" type="primary">tsaE</name>
    <name evidence="11" type="ORF">H8792_007970</name>
</gene>
<evidence type="ECO:0000256" key="4">
    <source>
        <dbReference type="ARBA" id="ARBA00022490"/>
    </source>
</evidence>
<dbReference type="InterPro" id="IPR027417">
    <property type="entry name" value="P-loop_NTPase"/>
</dbReference>
<dbReference type="PANTHER" id="PTHR33540">
    <property type="entry name" value="TRNA THREONYLCARBAMOYLADENOSINE BIOSYNTHESIS PROTEIN TSAE"/>
    <property type="match status" value="1"/>
</dbReference>
<protein>
    <recommendedName>
        <fullName evidence="3">tRNA threonylcarbamoyladenosine biosynthesis protein TsaE</fullName>
    </recommendedName>
    <alternativeName>
        <fullName evidence="10">t(6)A37 threonylcarbamoyladenosine biosynthesis protein TsaE</fullName>
    </alternativeName>
</protein>
<keyword evidence="8" id="KW-0067">ATP-binding</keyword>
<dbReference type="Proteomes" id="UP001193680">
    <property type="component" value="Unassembled WGS sequence"/>
</dbReference>
<evidence type="ECO:0000256" key="7">
    <source>
        <dbReference type="ARBA" id="ARBA00022741"/>
    </source>
</evidence>
<keyword evidence="5" id="KW-0819">tRNA processing</keyword>
<reference evidence="11 12" key="1">
    <citation type="submission" date="2020-06" db="EMBL/GenBank/DDBJ databases">
        <authorList>
            <person name="Scott K."/>
        </authorList>
    </citation>
    <scope>NUCLEOTIDE SEQUENCE [LARGE SCALE GENOMIC DNA]</scope>
    <source>
        <strain evidence="11 12">HH1</strain>
    </source>
</reference>
<dbReference type="Pfam" id="PF02367">
    <property type="entry name" value="TsaE"/>
    <property type="match status" value="1"/>
</dbReference>
<dbReference type="InterPro" id="IPR003442">
    <property type="entry name" value="T6A_TsaE"/>
</dbReference>
<comment type="similarity">
    <text evidence="2">Belongs to the TsaE family.</text>
</comment>
<sequence length="160" mass="18295">MDKQNREFVLRTSEETEALAQEFAHLCESQSLIESGLVLYLQGELGAGKSCFSRAFIQTFLPGQKVKSPTYTLIESYSYFKFMIHHLDLYRLCDPEELEYLAIRELFSGNFIALIEWPSKGQPILAPADVEIELQYDGEGRRMHIRSLSPKGEALLAAWQ</sequence>
<evidence type="ECO:0000256" key="5">
    <source>
        <dbReference type="ARBA" id="ARBA00022694"/>
    </source>
</evidence>
<keyword evidence="6" id="KW-0479">Metal-binding</keyword>
<keyword evidence="9" id="KW-0460">Magnesium</keyword>
<evidence type="ECO:0000256" key="8">
    <source>
        <dbReference type="ARBA" id="ARBA00022840"/>
    </source>
</evidence>
<evidence type="ECO:0000256" key="1">
    <source>
        <dbReference type="ARBA" id="ARBA00004496"/>
    </source>
</evidence>
<evidence type="ECO:0000256" key="2">
    <source>
        <dbReference type="ARBA" id="ARBA00007599"/>
    </source>
</evidence>
<name>A0ABS0C241_9GAMM</name>
<dbReference type="NCBIfam" id="TIGR00150">
    <property type="entry name" value="T6A_YjeE"/>
    <property type="match status" value="1"/>
</dbReference>
<evidence type="ECO:0000256" key="6">
    <source>
        <dbReference type="ARBA" id="ARBA00022723"/>
    </source>
</evidence>
<evidence type="ECO:0000313" key="11">
    <source>
        <dbReference type="EMBL" id="MBF6058276.1"/>
    </source>
</evidence>